<dbReference type="PRINTS" id="PR00447">
    <property type="entry name" value="NATRESASSCMP"/>
</dbReference>
<dbReference type="InterPro" id="IPR017187">
    <property type="entry name" value="EIN2"/>
</dbReference>
<dbReference type="STRING" id="77586.A0A0D9VXV8"/>
<dbReference type="eggNOG" id="KOG1291">
    <property type="taxonomic scope" value="Eukaryota"/>
</dbReference>
<dbReference type="PANTHER" id="PTHR11706:SF93">
    <property type="entry name" value="NATURAL RESISTANCE-ASSOCIATED MACROPHAGE PROTEIN, EXPRESSED"/>
    <property type="match status" value="1"/>
</dbReference>
<feature type="transmembrane region" description="Helical" evidence="7">
    <location>
        <begin position="240"/>
        <end position="263"/>
    </location>
</feature>
<evidence type="ECO:0000256" key="2">
    <source>
        <dbReference type="ARBA" id="ARBA00009965"/>
    </source>
</evidence>
<feature type="transmembrane region" description="Helical" evidence="7">
    <location>
        <begin position="53"/>
        <end position="74"/>
    </location>
</feature>
<feature type="transmembrane region" description="Helical" evidence="7">
    <location>
        <begin position="395"/>
        <end position="416"/>
    </location>
</feature>
<feature type="transmembrane region" description="Helical" evidence="7">
    <location>
        <begin position="158"/>
        <end position="177"/>
    </location>
</feature>
<evidence type="ECO:0000313" key="8">
    <source>
        <dbReference type="EnsemblPlants" id="LPERR03G25600.1"/>
    </source>
</evidence>
<dbReference type="GO" id="GO:0005384">
    <property type="term" value="F:manganese ion transmembrane transporter activity"/>
    <property type="evidence" value="ECO:0007669"/>
    <property type="project" value="TreeGrafter"/>
</dbReference>
<dbReference type="InterPro" id="IPR001046">
    <property type="entry name" value="NRAMP_fam"/>
</dbReference>
<organism evidence="8 9">
    <name type="scientific">Leersia perrieri</name>
    <dbReference type="NCBI Taxonomy" id="77586"/>
    <lineage>
        <taxon>Eukaryota</taxon>
        <taxon>Viridiplantae</taxon>
        <taxon>Streptophyta</taxon>
        <taxon>Embryophyta</taxon>
        <taxon>Tracheophyta</taxon>
        <taxon>Spermatophyta</taxon>
        <taxon>Magnoliopsida</taxon>
        <taxon>Liliopsida</taxon>
        <taxon>Poales</taxon>
        <taxon>Poaceae</taxon>
        <taxon>BOP clade</taxon>
        <taxon>Oryzoideae</taxon>
        <taxon>Oryzeae</taxon>
        <taxon>Oryzinae</taxon>
        <taxon>Leersia</taxon>
    </lineage>
</organism>
<dbReference type="Pfam" id="PF01566">
    <property type="entry name" value="Nramp"/>
    <property type="match status" value="1"/>
</dbReference>
<reference evidence="9" key="2">
    <citation type="submission" date="2013-12" db="EMBL/GenBank/DDBJ databases">
        <authorList>
            <person name="Yu Y."/>
            <person name="Lee S."/>
            <person name="de Baynast K."/>
            <person name="Wissotski M."/>
            <person name="Liu L."/>
            <person name="Talag J."/>
            <person name="Goicoechea J."/>
            <person name="Angelova A."/>
            <person name="Jetty R."/>
            <person name="Kudrna D."/>
            <person name="Golser W."/>
            <person name="Rivera L."/>
            <person name="Zhang J."/>
            <person name="Wing R."/>
        </authorList>
    </citation>
    <scope>NUCLEOTIDE SEQUENCE</scope>
</reference>
<evidence type="ECO:0008006" key="10">
    <source>
        <dbReference type="Google" id="ProtNLM"/>
    </source>
</evidence>
<feature type="transmembrane region" description="Helical" evidence="7">
    <location>
        <begin position="95"/>
        <end position="125"/>
    </location>
</feature>
<evidence type="ECO:0000313" key="9">
    <source>
        <dbReference type="Proteomes" id="UP000032180"/>
    </source>
</evidence>
<protein>
    <recommendedName>
        <fullName evidence="10">Ethylene-insensitive protein 2</fullName>
    </recommendedName>
</protein>
<feature type="transmembrane region" description="Helical" evidence="7">
    <location>
        <begin position="197"/>
        <end position="216"/>
    </location>
</feature>
<sequence length="1288" mass="141243">MEGVRSIESLAAGDGRHHLTRTLGPVLLISMGYIDLGKWVATIDAGARFGYDLVILVLLFNFSAILCQYLSICISMVTGKNLAEICCKEYSQSICFILGLQAGLSLVTAELTMLSGISVGFNLVFEYDDPIAGLCFASVVVNLLPYTMSYLGKRMAGTLNACIAGFTLLCFVLGLLVSQPKIPVDMNAMFPKLSGESAYALMALLGGNVIAHNFYVHSSVVQGQRQSTTLSLGALFHDHLFSILFIFTGVFLVNYVLMGSAAVESNDSLGAFQDAVDLMNQMFLNPMAPIVFLVILLFSSHVISLTSIIGSHAIMKNFFGVNLPHSAHHLLLKFIAMVPTMYYAKVAGSEGIYQLLIICPVIQAMLLPSSVIPVFRVSSSRVIMGRYRISLYIEILAFLAFLLMLFTNIIFAAEILFGDSTWTNNLKGHTGSPVVLPHAIVVLISCASITFALLLAVTPLKSVSNEAEAQELSEHSQREDPDSSYHREASNEPETPELPEQSQREDPDTRYHREASNEPQTQELVEHTQREDPDTTYHREGPSLENFEQKEVHTSSTINAIRSISLESYQTSELDHNDFPDIPVESGPGTQQLTTFVPTIPEVLPSIKNDKPKPVHVVDWREPVAKVCTATVLEQNTAENIKMKSTAPKDVKEVEAGIEYDTEASYNAEFNKSAGNKAPPSASHGPSSLTLSKGRDSDAGYRGGNHSRLPGLGRAARRQLAAILDEFWGYFFDYHGKLTQEANAEGFSFLLGPYSRAVRTDNQAIEPSKSPLMGDAMQGSTTIPKAWHSVSHDKEVSSPAFNIGPQMGPVGSSNWSETMHLSDASVPRSTSTLFEQNAQFCSNYNVPSYPDNQFYQPATIHGYQLSTSLKGINASRSAHSGIPLDPRRLPKSSESSVYNYRGSVLYARNQDVTGSLGASSLQSTAMNRINTMRVERSSYSPASVNEIEEVGSYAYSKKYHSSPDISALIATSRNYLPNEINLGGAAGSRPYLSNLACERSQYVNLGTRSTAQFALSEHSQPDFCRDASSMQLSVKPSTESLWAQQPFEQLLGVPRVDLSKGEANTDRRSSGVTKDDFSTTKYEAKLLQSLRFCIMKLLKLEGSGWLFDQNGGCDENLVDQVAAAERVSQNTIENQLLDHNRDANCMHSLPKCGDDCVWQVPLVVSFGVWCIRQILNLCLVESRPELWGKYTYVLNRLQGILEPAFSKPRKLVKGCACLQKVAKPISGTFTTAVMILEMIKEVEQAISSRKGRSGTAAGDVAFPKGKENLASVLKRYKRRLSNKTSAGQ</sequence>
<keyword evidence="5 7" id="KW-0472">Membrane</keyword>
<dbReference type="Proteomes" id="UP000032180">
    <property type="component" value="Chromosome 3"/>
</dbReference>
<evidence type="ECO:0000256" key="3">
    <source>
        <dbReference type="ARBA" id="ARBA00022692"/>
    </source>
</evidence>
<feature type="compositionally biased region" description="Basic and acidic residues" evidence="6">
    <location>
        <begin position="502"/>
        <end position="516"/>
    </location>
</feature>
<evidence type="ECO:0000256" key="7">
    <source>
        <dbReference type="SAM" id="Phobius"/>
    </source>
</evidence>
<dbReference type="GO" id="GO:0005886">
    <property type="term" value="C:plasma membrane"/>
    <property type="evidence" value="ECO:0007669"/>
    <property type="project" value="TreeGrafter"/>
</dbReference>
<reference evidence="8" key="3">
    <citation type="submission" date="2015-04" db="UniProtKB">
        <authorList>
            <consortium name="EnsemblPlants"/>
        </authorList>
    </citation>
    <scope>IDENTIFICATION</scope>
</reference>
<dbReference type="GO" id="GO:0009873">
    <property type="term" value="P:ethylene-activated signaling pathway"/>
    <property type="evidence" value="ECO:0007669"/>
    <property type="project" value="InterPro"/>
</dbReference>
<feature type="region of interest" description="Disordered" evidence="6">
    <location>
        <begin position="671"/>
        <end position="711"/>
    </location>
</feature>
<keyword evidence="4 7" id="KW-1133">Transmembrane helix</keyword>
<feature type="region of interest" description="Disordered" evidence="6">
    <location>
        <begin position="468"/>
        <end position="555"/>
    </location>
</feature>
<feature type="compositionally biased region" description="Basic and acidic residues" evidence="6">
    <location>
        <begin position="472"/>
        <end position="490"/>
    </location>
</feature>
<accession>A0A0D9VXV8</accession>
<dbReference type="PANTHER" id="PTHR11706">
    <property type="entry name" value="SOLUTE CARRIER PROTEIN FAMILY 11 MEMBER"/>
    <property type="match status" value="1"/>
</dbReference>
<reference evidence="8 9" key="1">
    <citation type="submission" date="2012-08" db="EMBL/GenBank/DDBJ databases">
        <title>Oryza genome evolution.</title>
        <authorList>
            <person name="Wing R.A."/>
        </authorList>
    </citation>
    <scope>NUCLEOTIDE SEQUENCE</scope>
</reference>
<comment type="subcellular location">
    <subcellularLocation>
        <location evidence="1">Membrane</location>
        <topology evidence="1">Multi-pass membrane protein</topology>
    </subcellularLocation>
</comment>
<dbReference type="HOGENOM" id="CLU_006509_0_0_1"/>
<dbReference type="GO" id="GO:0015086">
    <property type="term" value="F:cadmium ion transmembrane transporter activity"/>
    <property type="evidence" value="ECO:0007669"/>
    <property type="project" value="TreeGrafter"/>
</dbReference>
<evidence type="ECO:0000256" key="6">
    <source>
        <dbReference type="SAM" id="MobiDB-lite"/>
    </source>
</evidence>
<dbReference type="EnsemblPlants" id="LPERR03G25600.1">
    <property type="protein sequence ID" value="LPERR03G25600.1"/>
    <property type="gene ID" value="LPERR03G25600"/>
</dbReference>
<feature type="transmembrane region" description="Helical" evidence="7">
    <location>
        <begin position="131"/>
        <end position="151"/>
    </location>
</feature>
<feature type="transmembrane region" description="Helical" evidence="7">
    <location>
        <begin position="352"/>
        <end position="375"/>
    </location>
</feature>
<dbReference type="Gramene" id="LPERR03G25600.1">
    <property type="protein sequence ID" value="LPERR03G25600.1"/>
    <property type="gene ID" value="LPERR03G25600"/>
</dbReference>
<feature type="compositionally biased region" description="Basic and acidic residues" evidence="6">
    <location>
        <begin position="524"/>
        <end position="553"/>
    </location>
</feature>
<feature type="transmembrane region" description="Helical" evidence="7">
    <location>
        <begin position="283"/>
        <end position="309"/>
    </location>
</feature>
<evidence type="ECO:0000256" key="5">
    <source>
        <dbReference type="ARBA" id="ARBA00023136"/>
    </source>
</evidence>
<proteinExistence type="inferred from homology"/>
<evidence type="ECO:0000256" key="1">
    <source>
        <dbReference type="ARBA" id="ARBA00004141"/>
    </source>
</evidence>
<name>A0A0D9VXV8_9ORYZ</name>
<comment type="similarity">
    <text evidence="2">Belongs to the NRAMP (TC 2.A.55) family.</text>
</comment>
<keyword evidence="3 7" id="KW-0812">Transmembrane</keyword>
<dbReference type="GO" id="GO:0034755">
    <property type="term" value="P:iron ion transmembrane transport"/>
    <property type="evidence" value="ECO:0007669"/>
    <property type="project" value="TreeGrafter"/>
</dbReference>
<dbReference type="PIRSF" id="PIRSF037378">
    <property type="entry name" value="EIN2"/>
    <property type="match status" value="1"/>
</dbReference>
<evidence type="ECO:0000256" key="4">
    <source>
        <dbReference type="ARBA" id="ARBA00022989"/>
    </source>
</evidence>
<keyword evidence="9" id="KW-1185">Reference proteome</keyword>